<evidence type="ECO:0000313" key="5">
    <source>
        <dbReference type="Proteomes" id="UP001206128"/>
    </source>
</evidence>
<gene>
    <name evidence="3" type="primary">ureD</name>
    <name evidence="4" type="ORF">LX83_006109</name>
</gene>
<accession>A0AAE3GJB4</accession>
<organism evidence="4 5">
    <name type="scientific">Goodfellowiella coeruleoviolacea</name>
    <dbReference type="NCBI Taxonomy" id="334858"/>
    <lineage>
        <taxon>Bacteria</taxon>
        <taxon>Bacillati</taxon>
        <taxon>Actinomycetota</taxon>
        <taxon>Actinomycetes</taxon>
        <taxon>Pseudonocardiales</taxon>
        <taxon>Pseudonocardiaceae</taxon>
        <taxon>Goodfellowiella</taxon>
    </lineage>
</organism>
<dbReference type="InterPro" id="IPR002669">
    <property type="entry name" value="UreD"/>
</dbReference>
<dbReference type="Pfam" id="PF01774">
    <property type="entry name" value="UreD"/>
    <property type="match status" value="1"/>
</dbReference>
<sequence length="257" mass="26572">MRASAALAVELDRRRPGRTVVRALRSAAPLTLVPRAGAARPEAGAAAVVHLVSSAPAPLGGDELELTVRVGPGARLRLHGVAATLALPGHRSVPSHSVVRIEVAEGARVDYLPEPTVVTARAWHRAELRVELAGHAVARCREVLVLGRSGEPAGRLHSAVHVRRAGVPLLRQSVDLGPDELADSPAVLAGHRVLATEVIAWPDVVEPAGGDWWALSPLAAGGALATALAPDAVTAQRLLANARAAHPAAADLAEPAW</sequence>
<dbReference type="PANTHER" id="PTHR33643:SF1">
    <property type="entry name" value="UREASE ACCESSORY PROTEIN D"/>
    <property type="match status" value="1"/>
</dbReference>
<dbReference type="HAMAP" id="MF_01384">
    <property type="entry name" value="UreD"/>
    <property type="match status" value="1"/>
</dbReference>
<evidence type="ECO:0000313" key="4">
    <source>
        <dbReference type="EMBL" id="MCP2169225.1"/>
    </source>
</evidence>
<keyword evidence="5" id="KW-1185">Reference proteome</keyword>
<dbReference type="Proteomes" id="UP001206128">
    <property type="component" value="Unassembled WGS sequence"/>
</dbReference>
<keyword evidence="3" id="KW-0996">Nickel insertion</keyword>
<reference evidence="4" key="1">
    <citation type="submission" date="2022-06" db="EMBL/GenBank/DDBJ databases">
        <title>Genomic Encyclopedia of Archaeal and Bacterial Type Strains, Phase II (KMG-II): from individual species to whole genera.</title>
        <authorList>
            <person name="Goeker M."/>
        </authorList>
    </citation>
    <scope>NUCLEOTIDE SEQUENCE</scope>
    <source>
        <strain evidence="4">DSM 43935</strain>
    </source>
</reference>
<keyword evidence="3" id="KW-0963">Cytoplasm</keyword>
<name>A0AAE3GJB4_9PSEU</name>
<dbReference type="GO" id="GO:0016151">
    <property type="term" value="F:nickel cation binding"/>
    <property type="evidence" value="ECO:0007669"/>
    <property type="project" value="UniProtKB-UniRule"/>
</dbReference>
<dbReference type="AlphaFoldDB" id="A0AAE3GJB4"/>
<comment type="subcellular location">
    <subcellularLocation>
        <location evidence="3">Cytoplasm</location>
    </subcellularLocation>
</comment>
<dbReference type="GO" id="GO:0005737">
    <property type="term" value="C:cytoplasm"/>
    <property type="evidence" value="ECO:0007669"/>
    <property type="project" value="UniProtKB-SubCell"/>
</dbReference>
<dbReference type="PANTHER" id="PTHR33643">
    <property type="entry name" value="UREASE ACCESSORY PROTEIN D"/>
    <property type="match status" value="1"/>
</dbReference>
<comment type="caution">
    <text evidence="4">The sequence shown here is derived from an EMBL/GenBank/DDBJ whole genome shotgun (WGS) entry which is preliminary data.</text>
</comment>
<comment type="function">
    <text evidence="3">Required for maturation of urease via the functional incorporation of the urease nickel metallocenter.</text>
</comment>
<proteinExistence type="inferred from homology"/>
<comment type="similarity">
    <text evidence="1 3">Belongs to the UreD family.</text>
</comment>
<dbReference type="EMBL" id="JAMTCK010000017">
    <property type="protein sequence ID" value="MCP2169225.1"/>
    <property type="molecule type" value="Genomic_DNA"/>
</dbReference>
<comment type="subunit">
    <text evidence="3">UreD, UreF and UreG form a complex that acts as a GTP-hydrolysis-dependent molecular chaperone, activating the urease apoprotein by helping to assemble the nickel containing metallocenter of UreC. The UreE protein probably delivers the nickel.</text>
</comment>
<evidence type="ECO:0000256" key="3">
    <source>
        <dbReference type="HAMAP-Rule" id="MF_01384"/>
    </source>
</evidence>
<keyword evidence="2 3" id="KW-0143">Chaperone</keyword>
<evidence type="ECO:0000256" key="2">
    <source>
        <dbReference type="ARBA" id="ARBA00023186"/>
    </source>
</evidence>
<protein>
    <recommendedName>
        <fullName evidence="3">Urease accessory protein UreD</fullName>
    </recommendedName>
</protein>
<evidence type="ECO:0000256" key="1">
    <source>
        <dbReference type="ARBA" id="ARBA00007177"/>
    </source>
</evidence>
<dbReference type="RefSeq" id="WP_253777814.1">
    <property type="nucleotide sequence ID" value="NZ_JAMTCK010000017.1"/>
</dbReference>